<feature type="transmembrane region" description="Helical" evidence="8">
    <location>
        <begin position="82"/>
        <end position="101"/>
    </location>
</feature>
<reference evidence="9 10" key="1">
    <citation type="submission" date="2017-03" db="EMBL/GenBank/DDBJ databases">
        <authorList>
            <person name="Afonso C.L."/>
            <person name="Miller P.J."/>
            <person name="Scott M.A."/>
            <person name="Spackman E."/>
            <person name="Goraichik I."/>
            <person name="Dimitrov K.M."/>
            <person name="Suarez D.L."/>
            <person name="Swayne D.E."/>
        </authorList>
    </citation>
    <scope>NUCLEOTIDE SEQUENCE [LARGE SCALE GENOMIC DNA]</scope>
    <source>
        <strain evidence="9 10">CECT 7745</strain>
    </source>
</reference>
<dbReference type="InterPro" id="IPR002781">
    <property type="entry name" value="TM_pro_TauE-like"/>
</dbReference>
<evidence type="ECO:0000313" key="10">
    <source>
        <dbReference type="Proteomes" id="UP000193224"/>
    </source>
</evidence>
<gene>
    <name evidence="9" type="ORF">ROA7745_02785</name>
</gene>
<dbReference type="GO" id="GO:0005886">
    <property type="term" value="C:plasma membrane"/>
    <property type="evidence" value="ECO:0007669"/>
    <property type="project" value="UniProtKB-SubCell"/>
</dbReference>
<keyword evidence="5 8" id="KW-0812">Transmembrane</keyword>
<evidence type="ECO:0000256" key="5">
    <source>
        <dbReference type="ARBA" id="ARBA00022692"/>
    </source>
</evidence>
<dbReference type="PANTHER" id="PTHR30269:SF32">
    <property type="entry name" value="MEMBRANE TRANSPORTER PROTEIN-RELATED"/>
    <property type="match status" value="1"/>
</dbReference>
<organism evidence="9 10">
    <name type="scientific">Roseovarius aestuarii</name>
    <dbReference type="NCBI Taxonomy" id="475083"/>
    <lineage>
        <taxon>Bacteria</taxon>
        <taxon>Pseudomonadati</taxon>
        <taxon>Pseudomonadota</taxon>
        <taxon>Alphaproteobacteria</taxon>
        <taxon>Rhodobacterales</taxon>
        <taxon>Roseobacteraceae</taxon>
        <taxon>Roseovarius</taxon>
    </lineage>
</organism>
<keyword evidence="4 8" id="KW-1003">Cell membrane</keyword>
<dbReference type="PANTHER" id="PTHR30269">
    <property type="entry name" value="TRANSMEMBRANE PROTEIN YFCA"/>
    <property type="match status" value="1"/>
</dbReference>
<dbReference type="EMBL" id="FWXB01000010">
    <property type="protein sequence ID" value="SMC12952.1"/>
    <property type="molecule type" value="Genomic_DNA"/>
</dbReference>
<feature type="transmembrane region" description="Helical" evidence="8">
    <location>
        <begin position="107"/>
        <end position="127"/>
    </location>
</feature>
<comment type="subcellular location">
    <subcellularLocation>
        <location evidence="1 8">Cell membrane</location>
        <topology evidence="1 8">Multi-pass membrane protein</topology>
    </subcellularLocation>
</comment>
<feature type="transmembrane region" description="Helical" evidence="8">
    <location>
        <begin position="12"/>
        <end position="32"/>
    </location>
</feature>
<accession>A0A1X7BTK1</accession>
<dbReference type="OrthoDB" id="9800873at2"/>
<evidence type="ECO:0000256" key="8">
    <source>
        <dbReference type="RuleBase" id="RU363041"/>
    </source>
</evidence>
<dbReference type="Proteomes" id="UP000193224">
    <property type="component" value="Unassembled WGS sequence"/>
</dbReference>
<keyword evidence="3" id="KW-0813">Transport</keyword>
<keyword evidence="10" id="KW-1185">Reference proteome</keyword>
<dbReference type="AlphaFoldDB" id="A0A1X7BTK1"/>
<evidence type="ECO:0000313" key="9">
    <source>
        <dbReference type="EMBL" id="SMC12952.1"/>
    </source>
</evidence>
<protein>
    <recommendedName>
        <fullName evidence="8">Probable membrane transporter protein</fullName>
    </recommendedName>
</protein>
<dbReference type="RefSeq" id="WP_085800899.1">
    <property type="nucleotide sequence ID" value="NZ_FWXB01000010.1"/>
</dbReference>
<keyword evidence="7 8" id="KW-0472">Membrane</keyword>
<feature type="transmembrane region" description="Helical" evidence="8">
    <location>
        <begin position="178"/>
        <end position="200"/>
    </location>
</feature>
<evidence type="ECO:0000256" key="7">
    <source>
        <dbReference type="ARBA" id="ARBA00023136"/>
    </source>
</evidence>
<evidence type="ECO:0000256" key="2">
    <source>
        <dbReference type="ARBA" id="ARBA00009142"/>
    </source>
</evidence>
<feature type="transmembrane region" description="Helical" evidence="8">
    <location>
        <begin position="207"/>
        <end position="226"/>
    </location>
</feature>
<feature type="transmembrane region" description="Helical" evidence="8">
    <location>
        <begin position="38"/>
        <end position="61"/>
    </location>
</feature>
<keyword evidence="6 8" id="KW-1133">Transmembrane helix</keyword>
<evidence type="ECO:0000256" key="1">
    <source>
        <dbReference type="ARBA" id="ARBA00004651"/>
    </source>
</evidence>
<dbReference type="Pfam" id="PF01925">
    <property type="entry name" value="TauE"/>
    <property type="match status" value="1"/>
</dbReference>
<evidence type="ECO:0000256" key="6">
    <source>
        <dbReference type="ARBA" id="ARBA00022989"/>
    </source>
</evidence>
<name>A0A1X7BTK1_9RHOB</name>
<evidence type="ECO:0000256" key="3">
    <source>
        <dbReference type="ARBA" id="ARBA00022448"/>
    </source>
</evidence>
<feature type="transmembrane region" description="Helical" evidence="8">
    <location>
        <begin position="139"/>
        <end position="158"/>
    </location>
</feature>
<evidence type="ECO:0000256" key="4">
    <source>
        <dbReference type="ARBA" id="ARBA00022475"/>
    </source>
</evidence>
<dbReference type="InterPro" id="IPR052017">
    <property type="entry name" value="TSUP"/>
</dbReference>
<sequence>MDLFFGIPSPGILVFAFAISMLAGVIKGVVGFGLPTVLISGLGSVVSAEVALAGLILPTLATNGWQALRQGVPAAIESVRKFKAFLATGFVVMMISAQMASVVPGHVLLLAIGVLVTLIVALQLIGVQLKLPGHPGAQMQASIGGVTGFMGGLSGIWGPPTVAMLTALNTEKKDQIRIQGVIYGLGSVTLVAGHLASGVLRAETVPLSLALIPTAVLGLAIGFRIQDRIDHAMFRKATLAVLLIGGLNLIRRGMVG</sequence>
<feature type="transmembrane region" description="Helical" evidence="8">
    <location>
        <begin position="232"/>
        <end position="250"/>
    </location>
</feature>
<comment type="similarity">
    <text evidence="2 8">Belongs to the 4-toluene sulfonate uptake permease (TSUP) (TC 2.A.102) family.</text>
</comment>
<proteinExistence type="inferred from homology"/>